<dbReference type="InterPro" id="IPR045174">
    <property type="entry name" value="Dof"/>
</dbReference>
<name>A0A804L9T8_MUSAM</name>
<protein>
    <recommendedName>
        <fullName evidence="9">Dof zinc finger protein</fullName>
    </recommendedName>
</protein>
<dbReference type="GO" id="GO:0005634">
    <property type="term" value="C:nucleus"/>
    <property type="evidence" value="ECO:0007669"/>
    <property type="project" value="UniProtKB-SubCell"/>
</dbReference>
<comment type="function">
    <text evidence="9">Transcription factor that binds specifically to a 5'-AA[AG]G-3' consensus core sequence.</text>
</comment>
<feature type="compositionally biased region" description="Low complexity" evidence="10">
    <location>
        <begin position="111"/>
        <end position="120"/>
    </location>
</feature>
<keyword evidence="5 8" id="KW-0238">DNA-binding</keyword>
<keyword evidence="2 8" id="KW-0863">Zinc-finger</keyword>
<evidence type="ECO:0000256" key="1">
    <source>
        <dbReference type="ARBA" id="ARBA00022723"/>
    </source>
</evidence>
<dbReference type="Gramene" id="Ma11_t20110.1">
    <property type="protein sequence ID" value="Ma11_p20110.1"/>
    <property type="gene ID" value="Ma11_g20110"/>
</dbReference>
<keyword evidence="1 9" id="KW-0479">Metal-binding</keyword>
<keyword evidence="14" id="KW-1185">Reference proteome</keyword>
<gene>
    <name evidence="12" type="ORF">GSMUA_04990.1</name>
</gene>
<evidence type="ECO:0000259" key="11">
    <source>
        <dbReference type="PROSITE" id="PS50884"/>
    </source>
</evidence>
<evidence type="ECO:0000256" key="2">
    <source>
        <dbReference type="ARBA" id="ARBA00022771"/>
    </source>
</evidence>
<dbReference type="PANTHER" id="PTHR31992:SF316">
    <property type="entry name" value="DOF ZINC FINGER PROTEIN DOF1.2"/>
    <property type="match status" value="1"/>
</dbReference>
<feature type="domain" description="Dof-type" evidence="11">
    <location>
        <begin position="56"/>
        <end position="110"/>
    </location>
</feature>
<keyword evidence="6 9" id="KW-0804">Transcription</keyword>
<dbReference type="GO" id="GO:0008270">
    <property type="term" value="F:zinc ion binding"/>
    <property type="evidence" value="ECO:0007669"/>
    <property type="project" value="UniProtKB-KW"/>
</dbReference>
<evidence type="ECO:0000313" key="14">
    <source>
        <dbReference type="Proteomes" id="UP000012960"/>
    </source>
</evidence>
<evidence type="ECO:0000256" key="5">
    <source>
        <dbReference type="ARBA" id="ARBA00023125"/>
    </source>
</evidence>
<dbReference type="EnsemblPlants" id="Ma11_t20110.1">
    <property type="protein sequence ID" value="Ma11_p20110.1"/>
    <property type="gene ID" value="Ma11_g20110"/>
</dbReference>
<feature type="region of interest" description="Disordered" evidence="10">
    <location>
        <begin position="225"/>
        <end position="260"/>
    </location>
</feature>
<evidence type="ECO:0000313" key="13">
    <source>
        <dbReference type="EnsemblPlants" id="Ma11_p20110.1"/>
    </source>
</evidence>
<dbReference type="GO" id="GO:0003700">
    <property type="term" value="F:DNA-binding transcription factor activity"/>
    <property type="evidence" value="ECO:0007669"/>
    <property type="project" value="UniProtKB-UniRule"/>
</dbReference>
<evidence type="ECO:0000256" key="6">
    <source>
        <dbReference type="ARBA" id="ARBA00023163"/>
    </source>
</evidence>
<feature type="region of interest" description="Disordered" evidence="10">
    <location>
        <begin position="97"/>
        <end position="129"/>
    </location>
</feature>
<accession>A0A804L9T8</accession>
<evidence type="ECO:0000256" key="4">
    <source>
        <dbReference type="ARBA" id="ARBA00023015"/>
    </source>
</evidence>
<organism evidence="13 14">
    <name type="scientific">Musa acuminata subsp. malaccensis</name>
    <name type="common">Wild banana</name>
    <name type="synonym">Musa malaccensis</name>
    <dbReference type="NCBI Taxonomy" id="214687"/>
    <lineage>
        <taxon>Eukaryota</taxon>
        <taxon>Viridiplantae</taxon>
        <taxon>Streptophyta</taxon>
        <taxon>Embryophyta</taxon>
        <taxon>Tracheophyta</taxon>
        <taxon>Spermatophyta</taxon>
        <taxon>Magnoliopsida</taxon>
        <taxon>Liliopsida</taxon>
        <taxon>Zingiberales</taxon>
        <taxon>Musaceae</taxon>
        <taxon>Musa</taxon>
    </lineage>
</organism>
<dbReference type="PANTHER" id="PTHR31992">
    <property type="entry name" value="DOF ZINC FINGER PROTEIN DOF1.4-RELATED"/>
    <property type="match status" value="1"/>
</dbReference>
<dbReference type="InterPro" id="IPR003851">
    <property type="entry name" value="Znf_Dof"/>
</dbReference>
<dbReference type="FunCoup" id="A0A804L9T8">
    <property type="interactions" value="4827"/>
</dbReference>
<dbReference type="Pfam" id="PF02701">
    <property type="entry name" value="Zn_ribbon_Dof"/>
    <property type="match status" value="1"/>
</dbReference>
<evidence type="ECO:0000256" key="7">
    <source>
        <dbReference type="ARBA" id="ARBA00023242"/>
    </source>
</evidence>
<dbReference type="AlphaFoldDB" id="A0A804L9T8"/>
<keyword evidence="4 9" id="KW-0805">Transcription regulation</keyword>
<dbReference type="InParanoid" id="A0A804L9T8"/>
<evidence type="ECO:0000256" key="3">
    <source>
        <dbReference type="ARBA" id="ARBA00022833"/>
    </source>
</evidence>
<evidence type="ECO:0000256" key="9">
    <source>
        <dbReference type="RuleBase" id="RU369094"/>
    </source>
</evidence>
<dbReference type="GO" id="GO:0003677">
    <property type="term" value="F:DNA binding"/>
    <property type="evidence" value="ECO:0007669"/>
    <property type="project" value="UniProtKB-UniRule"/>
</dbReference>
<dbReference type="PROSITE" id="PS50884">
    <property type="entry name" value="ZF_DOF_2"/>
    <property type="match status" value="1"/>
</dbReference>
<keyword evidence="3 9" id="KW-0862">Zinc</keyword>
<proteinExistence type="predicted"/>
<comment type="subcellular location">
    <subcellularLocation>
        <location evidence="8 9">Nucleus</location>
    </subcellularLocation>
</comment>
<reference evidence="13" key="2">
    <citation type="submission" date="2021-05" db="UniProtKB">
        <authorList>
            <consortium name="EnsemblPlants"/>
        </authorList>
    </citation>
    <scope>IDENTIFICATION</scope>
    <source>
        <strain evidence="13">subsp. malaccensis</strain>
    </source>
</reference>
<evidence type="ECO:0000256" key="8">
    <source>
        <dbReference type="PROSITE-ProRule" id="PRU00071"/>
    </source>
</evidence>
<dbReference type="OrthoDB" id="1927254at2759"/>
<dbReference type="Proteomes" id="UP000012960">
    <property type="component" value="Unplaced"/>
</dbReference>
<evidence type="ECO:0000313" key="12">
    <source>
        <dbReference type="EMBL" id="CAG1865129.1"/>
    </source>
</evidence>
<keyword evidence="7 8" id="KW-0539">Nucleus</keyword>
<dbReference type="EMBL" id="HG996475">
    <property type="protein sequence ID" value="CAG1865129.1"/>
    <property type="molecule type" value="Genomic_DNA"/>
</dbReference>
<evidence type="ECO:0000256" key="10">
    <source>
        <dbReference type="SAM" id="MobiDB-lite"/>
    </source>
</evidence>
<sequence>MDAARWHQEIGLAVEPMELVPSSAFTTTTTTANSTCTTARPQVTERRARQQKEQALSCPRCNSTNTKFCYYNNYSLTQPRYLCKSCKRYWTEGGSLRNVPVGGGSRKNKRSTTAASAMASHSEKLPTDLIPPPVSLAATQRFHQGQDLNLAFPDPEPIGFSNPSDAVGALSAMEFLRTGMTARDFKPYLPLMQLPEYSTAFELQELGPPALNFPMMGFPFEDVKPGAHTTSTADEFEKSREQGGDPPGFWNSMIGGEGSW</sequence>
<reference evidence="12" key="1">
    <citation type="submission" date="2021-03" db="EMBL/GenBank/DDBJ databases">
        <authorList>
            <consortium name="Genoscope - CEA"/>
            <person name="William W."/>
        </authorList>
    </citation>
    <scope>NUCLEOTIDE SEQUENCE</scope>
    <source>
        <strain evidence="12">Doubled-haploid Pahang</strain>
    </source>
</reference>
<dbReference type="PROSITE" id="PS01361">
    <property type="entry name" value="ZF_DOF_1"/>
    <property type="match status" value="1"/>
</dbReference>